<dbReference type="EMBL" id="JACXAH010000002">
    <property type="protein sequence ID" value="MBD1370911.1"/>
    <property type="molecule type" value="Genomic_DNA"/>
</dbReference>
<sequence>MHNNPNELERKKMLDEARHIAVVGLSDKPERTSYMIAEALQKAGYRIFPVNPKLTDFVLGEKPYASLTDIEEKIDIVNVFRRSETVFPVVEEAVKIGAKVVWMQQGVQHEEAATYGENHGLTVVMDRCIKVDHAILLKKGKQYQN</sequence>
<gene>
    <name evidence="2" type="ORF">IC620_00860</name>
</gene>
<dbReference type="AlphaFoldDB" id="A0A926N6Y1"/>
<dbReference type="Pfam" id="PF13380">
    <property type="entry name" value="CoA_binding_2"/>
    <property type="match status" value="1"/>
</dbReference>
<protein>
    <submittedName>
        <fullName evidence="2">CoA-binding protein</fullName>
    </submittedName>
</protein>
<dbReference type="SUPFAM" id="SSF51735">
    <property type="entry name" value="NAD(P)-binding Rossmann-fold domains"/>
    <property type="match status" value="1"/>
</dbReference>
<feature type="domain" description="CoA-binding" evidence="1">
    <location>
        <begin position="13"/>
        <end position="107"/>
    </location>
</feature>
<proteinExistence type="predicted"/>
<dbReference type="InterPro" id="IPR036291">
    <property type="entry name" value="NAD(P)-bd_dom_sf"/>
</dbReference>
<evidence type="ECO:0000313" key="3">
    <source>
        <dbReference type="Proteomes" id="UP000661691"/>
    </source>
</evidence>
<reference evidence="2" key="1">
    <citation type="submission" date="2020-09" db="EMBL/GenBank/DDBJ databases">
        <title>A novel bacterium of genus Hazenella, isolated from South China Sea.</title>
        <authorList>
            <person name="Huang H."/>
            <person name="Mo K."/>
            <person name="Hu Y."/>
        </authorList>
    </citation>
    <scope>NUCLEOTIDE SEQUENCE</scope>
    <source>
        <strain evidence="2">IB182357</strain>
    </source>
</reference>
<dbReference type="InterPro" id="IPR003781">
    <property type="entry name" value="CoA-bd"/>
</dbReference>
<evidence type="ECO:0000313" key="2">
    <source>
        <dbReference type="EMBL" id="MBD1370911.1"/>
    </source>
</evidence>
<accession>A0A926N6Y1</accession>
<dbReference type="Gene3D" id="3.40.50.720">
    <property type="entry name" value="NAD(P)-binding Rossmann-like Domain"/>
    <property type="match status" value="1"/>
</dbReference>
<dbReference type="PANTHER" id="PTHR33303">
    <property type="entry name" value="CYTOPLASMIC PROTEIN-RELATED"/>
    <property type="match status" value="1"/>
</dbReference>
<evidence type="ECO:0000259" key="1">
    <source>
        <dbReference type="SMART" id="SM00881"/>
    </source>
</evidence>
<comment type="caution">
    <text evidence="2">The sequence shown here is derived from an EMBL/GenBank/DDBJ whole genome shotgun (WGS) entry which is preliminary data.</text>
</comment>
<dbReference type="Proteomes" id="UP000661691">
    <property type="component" value="Unassembled WGS sequence"/>
</dbReference>
<organism evidence="2 3">
    <name type="scientific">Polycladospora coralii</name>
    <dbReference type="NCBI Taxonomy" id="2771432"/>
    <lineage>
        <taxon>Bacteria</taxon>
        <taxon>Bacillati</taxon>
        <taxon>Bacillota</taxon>
        <taxon>Bacilli</taxon>
        <taxon>Bacillales</taxon>
        <taxon>Thermoactinomycetaceae</taxon>
        <taxon>Polycladospora</taxon>
    </lineage>
</organism>
<dbReference type="SMART" id="SM00881">
    <property type="entry name" value="CoA_binding"/>
    <property type="match status" value="1"/>
</dbReference>
<dbReference type="PANTHER" id="PTHR33303:SF2">
    <property type="entry name" value="COA-BINDING DOMAIN-CONTAINING PROTEIN"/>
    <property type="match status" value="1"/>
</dbReference>
<dbReference type="RefSeq" id="WP_191139185.1">
    <property type="nucleotide sequence ID" value="NZ_JACXAG020000002.1"/>
</dbReference>
<name>A0A926N6Y1_9BACL</name>
<keyword evidence="3" id="KW-1185">Reference proteome</keyword>